<dbReference type="InterPro" id="IPR049326">
    <property type="entry name" value="Rhodopsin_dom_fungi"/>
</dbReference>
<dbReference type="Proteomes" id="UP000070501">
    <property type="component" value="Unassembled WGS sequence"/>
</dbReference>
<dbReference type="PANTHER" id="PTHR33048">
    <property type="entry name" value="PTH11-LIKE INTEGRAL MEMBRANE PROTEIN (AFU_ORTHOLOGUE AFUA_5G11245)"/>
    <property type="match status" value="1"/>
</dbReference>
<dbReference type="EMBL" id="KQ964279">
    <property type="protein sequence ID" value="KXJ85557.1"/>
    <property type="molecule type" value="Genomic_DNA"/>
</dbReference>
<reference evidence="10" key="1">
    <citation type="submission" date="2016-02" db="EMBL/GenBank/DDBJ databases">
        <title>Draft genome sequence of Microdochium bolleyi, a fungal endophyte of beachgrass.</title>
        <authorList>
            <consortium name="DOE Joint Genome Institute"/>
            <person name="David A.S."/>
            <person name="May G."/>
            <person name="Haridas S."/>
            <person name="Lim J."/>
            <person name="Wang M."/>
            <person name="Labutti K."/>
            <person name="Lipzen A."/>
            <person name="Barry K."/>
            <person name="Grigoriev I.V."/>
        </authorList>
    </citation>
    <scope>NUCLEOTIDE SEQUENCE [LARGE SCALE GENOMIC DNA]</scope>
    <source>
        <strain evidence="10">J235TASD1</strain>
    </source>
</reference>
<comment type="similarity">
    <text evidence="5">Belongs to the SAT4 family.</text>
</comment>
<evidence type="ECO:0000256" key="3">
    <source>
        <dbReference type="ARBA" id="ARBA00022989"/>
    </source>
</evidence>
<evidence type="ECO:0000256" key="6">
    <source>
        <dbReference type="SAM" id="MobiDB-lite"/>
    </source>
</evidence>
<evidence type="ECO:0000256" key="1">
    <source>
        <dbReference type="ARBA" id="ARBA00004141"/>
    </source>
</evidence>
<dbReference type="GO" id="GO:0016020">
    <property type="term" value="C:membrane"/>
    <property type="evidence" value="ECO:0007669"/>
    <property type="project" value="UniProtKB-SubCell"/>
</dbReference>
<name>A0A136IKQ4_9PEZI</name>
<comment type="subcellular location">
    <subcellularLocation>
        <location evidence="1">Membrane</location>
        <topology evidence="1">Multi-pass membrane protein</topology>
    </subcellularLocation>
</comment>
<feature type="transmembrane region" description="Helical" evidence="7">
    <location>
        <begin position="218"/>
        <end position="239"/>
    </location>
</feature>
<feature type="transmembrane region" description="Helical" evidence="7">
    <location>
        <begin position="20"/>
        <end position="44"/>
    </location>
</feature>
<dbReference type="AlphaFoldDB" id="A0A136IKQ4"/>
<feature type="compositionally biased region" description="Basic and acidic residues" evidence="6">
    <location>
        <begin position="330"/>
        <end position="357"/>
    </location>
</feature>
<evidence type="ECO:0000256" key="7">
    <source>
        <dbReference type="SAM" id="Phobius"/>
    </source>
</evidence>
<feature type="region of interest" description="Disordered" evidence="6">
    <location>
        <begin position="296"/>
        <end position="371"/>
    </location>
</feature>
<evidence type="ECO:0000256" key="5">
    <source>
        <dbReference type="ARBA" id="ARBA00038359"/>
    </source>
</evidence>
<sequence length="412" mass="45588">MSTNSTVAAIDPAYVAANNLPWLLAVTCTFHATAWIMVILRVYTRVVLVKSFGKDDALMVVALACNFGGGMMTLIMAGTYGWGRHSDTLTRDQNNNYMKMMVFHGIISSITAFMFIKLSIVFSLLRIQGHNKPYRSFLYGLSVFIILYTIVGWVSWGLSCYPLAGYWDKSVKAWCLPREKFSVFSYVNTVCNITTDFLLASLPIPLIWQLKMAVRSRVYLIGIFALGYLTCVLGILKVVFQFSPQHASPDRTFIDWVRFWGFLEGNMGIVVACAPTLKRLVGSWLKLGTTQKGSGYGYGGNSGAPPGNRSSYLSRNRDGLGGAGSSKNTQNRDRSGYIKTEDDRSSDLDGHELDNFRSGEVYRGGAPGEKKNDLQVTASAWDPAARTGSEEHILHGTIMRTTEVRVHPGEAK</sequence>
<accession>A0A136IKQ4</accession>
<feature type="transmembrane region" description="Helical" evidence="7">
    <location>
        <begin position="137"/>
        <end position="164"/>
    </location>
</feature>
<evidence type="ECO:0000256" key="2">
    <source>
        <dbReference type="ARBA" id="ARBA00022692"/>
    </source>
</evidence>
<keyword evidence="3 7" id="KW-1133">Transmembrane helix</keyword>
<keyword evidence="10" id="KW-1185">Reference proteome</keyword>
<feature type="transmembrane region" description="Helical" evidence="7">
    <location>
        <begin position="102"/>
        <end position="125"/>
    </location>
</feature>
<dbReference type="InParanoid" id="A0A136IKQ4"/>
<dbReference type="Pfam" id="PF20684">
    <property type="entry name" value="Fung_rhodopsin"/>
    <property type="match status" value="1"/>
</dbReference>
<organism evidence="9 10">
    <name type="scientific">Microdochium bolleyi</name>
    <dbReference type="NCBI Taxonomy" id="196109"/>
    <lineage>
        <taxon>Eukaryota</taxon>
        <taxon>Fungi</taxon>
        <taxon>Dikarya</taxon>
        <taxon>Ascomycota</taxon>
        <taxon>Pezizomycotina</taxon>
        <taxon>Sordariomycetes</taxon>
        <taxon>Xylariomycetidae</taxon>
        <taxon>Xylariales</taxon>
        <taxon>Microdochiaceae</taxon>
        <taxon>Microdochium</taxon>
    </lineage>
</organism>
<feature type="transmembrane region" description="Helical" evidence="7">
    <location>
        <begin position="184"/>
        <end position="206"/>
    </location>
</feature>
<evidence type="ECO:0000259" key="8">
    <source>
        <dbReference type="Pfam" id="PF20684"/>
    </source>
</evidence>
<protein>
    <recommendedName>
        <fullName evidence="8">Rhodopsin domain-containing protein</fullName>
    </recommendedName>
</protein>
<keyword evidence="2 7" id="KW-0812">Transmembrane</keyword>
<evidence type="ECO:0000313" key="9">
    <source>
        <dbReference type="EMBL" id="KXJ85557.1"/>
    </source>
</evidence>
<dbReference type="InterPro" id="IPR052337">
    <property type="entry name" value="SAT4-like"/>
</dbReference>
<proteinExistence type="inferred from homology"/>
<keyword evidence="4 7" id="KW-0472">Membrane</keyword>
<gene>
    <name evidence="9" type="ORF">Micbo1qcDRAFT_141412</name>
</gene>
<dbReference type="OrthoDB" id="5022096at2759"/>
<dbReference type="PANTHER" id="PTHR33048:SF167">
    <property type="entry name" value="INTEGRAL MEMBRANE PROTEIN"/>
    <property type="match status" value="1"/>
</dbReference>
<evidence type="ECO:0000313" key="10">
    <source>
        <dbReference type="Proteomes" id="UP000070501"/>
    </source>
</evidence>
<evidence type="ECO:0000256" key="4">
    <source>
        <dbReference type="ARBA" id="ARBA00023136"/>
    </source>
</evidence>
<feature type="transmembrane region" description="Helical" evidence="7">
    <location>
        <begin position="56"/>
        <end position="82"/>
    </location>
</feature>
<feature type="domain" description="Rhodopsin" evidence="8">
    <location>
        <begin position="40"/>
        <end position="281"/>
    </location>
</feature>